<dbReference type="GeneID" id="39575303"/>
<accession>A0A3N2PWH0</accession>
<evidence type="ECO:0000256" key="2">
    <source>
        <dbReference type="SAM" id="SignalP"/>
    </source>
</evidence>
<keyword evidence="2" id="KW-0732">Signal</keyword>
<protein>
    <submittedName>
        <fullName evidence="3">Uncharacterized protein</fullName>
    </submittedName>
</protein>
<feature type="chain" id="PRO_5018305218" evidence="2">
    <location>
        <begin position="21"/>
        <end position="106"/>
    </location>
</feature>
<dbReference type="AlphaFoldDB" id="A0A3N2PWH0"/>
<feature type="region of interest" description="Disordered" evidence="1">
    <location>
        <begin position="39"/>
        <end position="65"/>
    </location>
</feature>
<evidence type="ECO:0000313" key="4">
    <source>
        <dbReference type="Proteomes" id="UP000272025"/>
    </source>
</evidence>
<keyword evidence="4" id="KW-1185">Reference proteome</keyword>
<reference evidence="3 4" key="1">
    <citation type="journal article" date="2018" name="Mol. Ecol.">
        <title>The obligate alkalophilic soda-lake fungus Sodiomyces alkalinus has shifted to a protein diet.</title>
        <authorList>
            <person name="Grum-Grzhimaylo A.A."/>
            <person name="Falkoski D.L."/>
            <person name="van den Heuvel J."/>
            <person name="Valero-Jimenez C.A."/>
            <person name="Min B."/>
            <person name="Choi I.G."/>
            <person name="Lipzen A."/>
            <person name="Daum C.G."/>
            <person name="Aanen D.K."/>
            <person name="Tsang A."/>
            <person name="Henrissat B."/>
            <person name="Bilanenko E.N."/>
            <person name="de Vries R.P."/>
            <person name="van Kan J.A.L."/>
            <person name="Grigoriev I.V."/>
            <person name="Debets A.J.M."/>
        </authorList>
    </citation>
    <scope>NUCLEOTIDE SEQUENCE [LARGE SCALE GENOMIC DNA]</scope>
    <source>
        <strain evidence="3 4">F11</strain>
    </source>
</reference>
<gene>
    <name evidence="3" type="ORF">SODALDRAFT_147361</name>
</gene>
<proteinExistence type="predicted"/>
<feature type="signal peptide" evidence="2">
    <location>
        <begin position="1"/>
        <end position="20"/>
    </location>
</feature>
<name>A0A3N2PWH0_SODAK</name>
<evidence type="ECO:0000256" key="1">
    <source>
        <dbReference type="SAM" id="MobiDB-lite"/>
    </source>
</evidence>
<sequence>MASFRLDDFCTFFFFFGVSGCGNCGKDGVGFGCEASGEITPEHPSSKGSPNMGNKGKSINREAPRSLRPYGSLKLNWKQIGAEKPVDCSSLSISDSLKLGSSFRSC</sequence>
<organism evidence="3 4">
    <name type="scientific">Sodiomyces alkalinus (strain CBS 110278 / VKM F-3762 / F11)</name>
    <name type="common">Alkaliphilic filamentous fungus</name>
    <dbReference type="NCBI Taxonomy" id="1314773"/>
    <lineage>
        <taxon>Eukaryota</taxon>
        <taxon>Fungi</taxon>
        <taxon>Dikarya</taxon>
        <taxon>Ascomycota</taxon>
        <taxon>Pezizomycotina</taxon>
        <taxon>Sordariomycetes</taxon>
        <taxon>Hypocreomycetidae</taxon>
        <taxon>Glomerellales</taxon>
        <taxon>Plectosphaerellaceae</taxon>
        <taxon>Sodiomyces</taxon>
    </lineage>
</organism>
<dbReference type="EMBL" id="ML119054">
    <property type="protein sequence ID" value="ROT38879.1"/>
    <property type="molecule type" value="Genomic_DNA"/>
</dbReference>
<dbReference type="PROSITE" id="PS51257">
    <property type="entry name" value="PROKAR_LIPOPROTEIN"/>
    <property type="match status" value="1"/>
</dbReference>
<evidence type="ECO:0000313" key="3">
    <source>
        <dbReference type="EMBL" id="ROT38879.1"/>
    </source>
</evidence>
<dbReference type="Proteomes" id="UP000272025">
    <property type="component" value="Unassembled WGS sequence"/>
</dbReference>
<dbReference type="RefSeq" id="XP_028466685.1">
    <property type="nucleotide sequence ID" value="XM_028606825.1"/>
</dbReference>